<evidence type="ECO:0000259" key="2">
    <source>
        <dbReference type="Pfam" id="PF12776"/>
    </source>
</evidence>
<dbReference type="OrthoDB" id="2792845at2759"/>
<dbReference type="AlphaFoldDB" id="A0A060S782"/>
<evidence type="ECO:0000313" key="4">
    <source>
        <dbReference type="Proteomes" id="UP000029665"/>
    </source>
</evidence>
<feature type="compositionally biased region" description="Low complexity" evidence="1">
    <location>
        <begin position="179"/>
        <end position="194"/>
    </location>
</feature>
<organism evidence="3 4">
    <name type="scientific">Pycnoporus cinnabarinus</name>
    <name type="common">Cinnabar-red polypore</name>
    <name type="synonym">Trametes cinnabarina</name>
    <dbReference type="NCBI Taxonomy" id="5643"/>
    <lineage>
        <taxon>Eukaryota</taxon>
        <taxon>Fungi</taxon>
        <taxon>Dikarya</taxon>
        <taxon>Basidiomycota</taxon>
        <taxon>Agaricomycotina</taxon>
        <taxon>Agaricomycetes</taxon>
        <taxon>Polyporales</taxon>
        <taxon>Polyporaceae</taxon>
        <taxon>Trametes</taxon>
    </lineage>
</organism>
<dbReference type="STRING" id="5643.A0A060S782"/>
<feature type="compositionally biased region" description="Low complexity" evidence="1">
    <location>
        <begin position="236"/>
        <end position="258"/>
    </location>
</feature>
<feature type="domain" description="Myb/SANT-like" evidence="2">
    <location>
        <begin position="47"/>
        <end position="135"/>
    </location>
</feature>
<keyword evidence="4" id="KW-1185">Reference proteome</keyword>
<dbReference type="PANTHER" id="PTHR46929:SF3">
    <property type="entry name" value="MYB_SANT-LIKE DOMAIN-CONTAINING PROTEIN"/>
    <property type="match status" value="1"/>
</dbReference>
<evidence type="ECO:0000256" key="1">
    <source>
        <dbReference type="SAM" id="MobiDB-lite"/>
    </source>
</evidence>
<feature type="compositionally biased region" description="Polar residues" evidence="1">
    <location>
        <begin position="212"/>
        <end position="223"/>
    </location>
</feature>
<protein>
    <recommendedName>
        <fullName evidence="2">Myb/SANT-like domain-containing protein</fullName>
    </recommendedName>
</protein>
<dbReference type="EMBL" id="CCBP010000006">
    <property type="protein sequence ID" value="CDO68149.1"/>
    <property type="molecule type" value="Genomic_DNA"/>
</dbReference>
<dbReference type="HOGENOM" id="CLU_075378_0_0_1"/>
<dbReference type="Proteomes" id="UP000029665">
    <property type="component" value="Unassembled WGS sequence"/>
</dbReference>
<comment type="caution">
    <text evidence="3">The sequence shown here is derived from an EMBL/GenBank/DDBJ whole genome shotgun (WGS) entry which is preliminary data.</text>
</comment>
<dbReference type="InterPro" id="IPR024752">
    <property type="entry name" value="Myb/SANT-like_dom"/>
</dbReference>
<gene>
    <name evidence="3" type="ORF">BN946_scf184938.g1</name>
</gene>
<evidence type="ECO:0000313" key="3">
    <source>
        <dbReference type="EMBL" id="CDO68149.1"/>
    </source>
</evidence>
<accession>A0A060S782</accession>
<dbReference type="Pfam" id="PF12776">
    <property type="entry name" value="Myb_DNA-bind_3"/>
    <property type="match status" value="1"/>
</dbReference>
<name>A0A060S782_PYCCI</name>
<sequence length="368" mass="39636">MTCEDARTLEIPAPILPPSCRFDSTSSIRFLSHTVASLASCTGAMVRWDSESEDFLLDGLRKAVTEAQTGDNNFQPQVYQHIAQSLTEKGTGDPYTAEQQFKAARNVVHYLRNLSGFGWDEGKQLVVAPEAVWQKLLYDKDGKKTKKSKEYSKWRTKPFPQYDTVTELMGGNQAAGDQAFSSAAGEAAAPVSSATVPDLPNEQFGRDEGSATDPQQGIMTAPSSPAAIGSPLQNTLPASGPPSALESASAAASSSKRLLPPPPATPVKRTKSAHTQSQLTALVGSVDRLVAGLVATPGTESQSLSPLRTSAWEKVKAEEGLSPHSLSRARRVFRSKDSIKEYLSFGDEDAEARAFWLQDEIELAHSRV</sequence>
<dbReference type="OMA" id="ICHKLHT"/>
<feature type="region of interest" description="Disordered" evidence="1">
    <location>
        <begin position="177"/>
        <end position="276"/>
    </location>
</feature>
<proteinExistence type="predicted"/>
<reference evidence="3" key="1">
    <citation type="submission" date="2014-01" db="EMBL/GenBank/DDBJ databases">
        <title>The genome of the white-rot fungus Pycnoporus cinnabarinus: a basidiomycete model with a versatile arsenal for lignocellulosic biomass breakdown.</title>
        <authorList>
            <person name="Levasseur A."/>
            <person name="Lomascolo A."/>
            <person name="Ruiz-Duenas F.J."/>
            <person name="Uzan E."/>
            <person name="Piumi F."/>
            <person name="Kues U."/>
            <person name="Ram A.F.J."/>
            <person name="Murat C."/>
            <person name="Haon M."/>
            <person name="Benoit I."/>
            <person name="Arfi Y."/>
            <person name="Chevret D."/>
            <person name="Drula E."/>
            <person name="Kwon M.J."/>
            <person name="Gouret P."/>
            <person name="Lesage-Meessen L."/>
            <person name="Lombard V."/>
            <person name="Mariette J."/>
            <person name="Noirot C."/>
            <person name="Park J."/>
            <person name="Patyshakuliyeva A."/>
            <person name="Wieneger R.A.B."/>
            <person name="Wosten H.A.B."/>
            <person name="Martin F."/>
            <person name="Coutinho P.M."/>
            <person name="de Vries R."/>
            <person name="Martinez A.T."/>
            <person name="Klopp C."/>
            <person name="Pontarotti P."/>
            <person name="Henrissat B."/>
            <person name="Record E."/>
        </authorList>
    </citation>
    <scope>NUCLEOTIDE SEQUENCE [LARGE SCALE GENOMIC DNA]</scope>
    <source>
        <strain evidence="3">BRFM137</strain>
    </source>
</reference>
<dbReference type="PANTHER" id="PTHR46929">
    <property type="entry name" value="EXPRESSED PROTEIN"/>
    <property type="match status" value="1"/>
</dbReference>